<name>A0A1Q2MB91_9BACT</name>
<evidence type="ECO:0000256" key="1">
    <source>
        <dbReference type="PROSITE-ProRule" id="PRU01379"/>
    </source>
</evidence>
<keyword evidence="5" id="KW-1185">Reference proteome</keyword>
<feature type="signal peptide" evidence="2">
    <location>
        <begin position="1"/>
        <end position="25"/>
    </location>
</feature>
<dbReference type="InterPro" id="IPR000834">
    <property type="entry name" value="Peptidase_M14"/>
</dbReference>
<dbReference type="GO" id="GO:0006508">
    <property type="term" value="P:proteolysis"/>
    <property type="evidence" value="ECO:0007669"/>
    <property type="project" value="InterPro"/>
</dbReference>
<protein>
    <submittedName>
        <fullName evidence="4">Murein peptide amidase A</fullName>
    </submittedName>
</protein>
<dbReference type="Pfam" id="PF00246">
    <property type="entry name" value="Peptidase_M14"/>
    <property type="match status" value="1"/>
</dbReference>
<keyword evidence="2" id="KW-0732">Signal</keyword>
<feature type="domain" description="Peptidase M14" evidence="3">
    <location>
        <begin position="15"/>
        <end position="248"/>
    </location>
</feature>
<dbReference type="Gene3D" id="3.40.630.10">
    <property type="entry name" value="Zn peptidases"/>
    <property type="match status" value="1"/>
</dbReference>
<evidence type="ECO:0000256" key="2">
    <source>
        <dbReference type="SAM" id="SignalP"/>
    </source>
</evidence>
<dbReference type="PROSITE" id="PS52035">
    <property type="entry name" value="PEPTIDASE_M14"/>
    <property type="match status" value="1"/>
</dbReference>
<dbReference type="Proteomes" id="UP000188181">
    <property type="component" value="Chromosome"/>
</dbReference>
<gene>
    <name evidence="4" type="ORF">SMSP2_00332</name>
</gene>
<sequence length="248" mass="27100" precursor="true">MKRFFTFIICIVTACAFFCSGCNTPSNTVPKRCPVSLPGYSFPACSVEERQICRLDAGDPSAPLVLYIGGIHGNEKTGISLCWDLAEGIADSSIDISGKRVIIIPVFNPDGTAANTRYNINGVDLNRNYPAENRQVSKVNGLEPVNQPESRFIYELILDEKPEKIIVLHEALDCIDYDGPGKQLAEQMAAVCPLEVKKLGARPGSLGAWAGETLGIPIICVEFSEADSKLSDGQLWQRYKEMMLAPLD</sequence>
<dbReference type="PROSITE" id="PS51257">
    <property type="entry name" value="PROKAR_LIPOPROTEIN"/>
    <property type="match status" value="1"/>
</dbReference>
<reference evidence="5" key="1">
    <citation type="submission" date="2017-02" db="EMBL/GenBank/DDBJ databases">
        <title>Comparative genomics and description of representatives of a novel lineage of planctomycetes thriving in anoxic sediments.</title>
        <authorList>
            <person name="Spring S."/>
            <person name="Bunk B."/>
            <person name="Sproer C."/>
        </authorList>
    </citation>
    <scope>NUCLEOTIDE SEQUENCE [LARGE SCALE GENOMIC DNA]</scope>
    <source>
        <strain evidence="5">SM-Chi-D1</strain>
    </source>
</reference>
<accession>A0A1Q2MB91</accession>
<dbReference type="GO" id="GO:0008270">
    <property type="term" value="F:zinc ion binding"/>
    <property type="evidence" value="ECO:0007669"/>
    <property type="project" value="InterPro"/>
</dbReference>
<dbReference type="EMBL" id="CP019646">
    <property type="protein sequence ID" value="AQQ69995.1"/>
    <property type="molecule type" value="Genomic_DNA"/>
</dbReference>
<organism evidence="4 5">
    <name type="scientific">Limihaloglobus sulfuriphilus</name>
    <dbReference type="NCBI Taxonomy" id="1851148"/>
    <lineage>
        <taxon>Bacteria</taxon>
        <taxon>Pseudomonadati</taxon>
        <taxon>Planctomycetota</taxon>
        <taxon>Phycisphaerae</taxon>
        <taxon>Sedimentisphaerales</taxon>
        <taxon>Sedimentisphaeraceae</taxon>
        <taxon>Limihaloglobus</taxon>
    </lineage>
</organism>
<dbReference type="KEGG" id="pbas:SMSP2_00332"/>
<dbReference type="AlphaFoldDB" id="A0A1Q2MB91"/>
<dbReference type="RefSeq" id="WP_186804800.1">
    <property type="nucleotide sequence ID" value="NZ_CP019646.1"/>
</dbReference>
<dbReference type="SUPFAM" id="SSF53187">
    <property type="entry name" value="Zn-dependent exopeptidases"/>
    <property type="match status" value="1"/>
</dbReference>
<proteinExistence type="inferred from homology"/>
<feature type="chain" id="PRO_5013360903" evidence="2">
    <location>
        <begin position="26"/>
        <end position="248"/>
    </location>
</feature>
<comment type="similarity">
    <text evidence="1">Belongs to the peptidase M14 family.</text>
</comment>
<evidence type="ECO:0000313" key="5">
    <source>
        <dbReference type="Proteomes" id="UP000188181"/>
    </source>
</evidence>
<dbReference type="GO" id="GO:0004181">
    <property type="term" value="F:metallocarboxypeptidase activity"/>
    <property type="evidence" value="ECO:0007669"/>
    <property type="project" value="InterPro"/>
</dbReference>
<evidence type="ECO:0000313" key="4">
    <source>
        <dbReference type="EMBL" id="AQQ69995.1"/>
    </source>
</evidence>
<dbReference type="STRING" id="1851148.SMSP2_00332"/>
<feature type="active site" description="Proton donor/acceptor" evidence="1">
    <location>
        <position position="222"/>
    </location>
</feature>
<evidence type="ECO:0000259" key="3">
    <source>
        <dbReference type="PROSITE" id="PS52035"/>
    </source>
</evidence>